<gene>
    <name evidence="13" type="ORF">AAP_03699</name>
</gene>
<dbReference type="InterPro" id="IPR037129">
    <property type="entry name" value="XPA_sf"/>
</dbReference>
<dbReference type="GO" id="GO:0000715">
    <property type="term" value="P:nucleotide-excision repair, DNA damage recognition"/>
    <property type="evidence" value="ECO:0007669"/>
    <property type="project" value="TreeGrafter"/>
</dbReference>
<feature type="region of interest" description="Disordered" evidence="11">
    <location>
        <begin position="276"/>
        <end position="299"/>
    </location>
</feature>
<keyword evidence="4" id="KW-0227">DNA damage</keyword>
<evidence type="ECO:0000313" key="14">
    <source>
        <dbReference type="Proteomes" id="UP000242877"/>
    </source>
</evidence>
<feature type="compositionally biased region" description="Basic and acidic residues" evidence="11">
    <location>
        <begin position="276"/>
        <end position="291"/>
    </location>
</feature>
<comment type="subcellular location">
    <subcellularLocation>
        <location evidence="1">Nucleus</location>
    </subcellularLocation>
</comment>
<dbReference type="VEuPathDB" id="FungiDB:AAP_03699"/>
<dbReference type="CDD" id="cd21077">
    <property type="entry name" value="DBD_Rad14"/>
    <property type="match status" value="1"/>
</dbReference>
<dbReference type="AlphaFoldDB" id="A0A167XXQ8"/>
<evidence type="ECO:0000256" key="11">
    <source>
        <dbReference type="SAM" id="MobiDB-lite"/>
    </source>
</evidence>
<feature type="domain" description="XPA C-terminal" evidence="12">
    <location>
        <begin position="179"/>
        <end position="229"/>
    </location>
</feature>
<organism evidence="13 14">
    <name type="scientific">Ascosphaera apis ARSEF 7405</name>
    <dbReference type="NCBI Taxonomy" id="392613"/>
    <lineage>
        <taxon>Eukaryota</taxon>
        <taxon>Fungi</taxon>
        <taxon>Dikarya</taxon>
        <taxon>Ascomycota</taxon>
        <taxon>Pezizomycotina</taxon>
        <taxon>Eurotiomycetes</taxon>
        <taxon>Eurotiomycetidae</taxon>
        <taxon>Onygenales</taxon>
        <taxon>Ascosphaeraceae</taxon>
        <taxon>Ascosphaera</taxon>
    </lineage>
</organism>
<feature type="region of interest" description="Disordered" evidence="11">
    <location>
        <begin position="1"/>
        <end position="56"/>
    </location>
</feature>
<evidence type="ECO:0000256" key="1">
    <source>
        <dbReference type="ARBA" id="ARBA00004123"/>
    </source>
</evidence>
<evidence type="ECO:0000256" key="3">
    <source>
        <dbReference type="ARBA" id="ARBA00022723"/>
    </source>
</evidence>
<comment type="caution">
    <text evidence="13">The sequence shown here is derived from an EMBL/GenBank/DDBJ whole genome shotgun (WGS) entry which is preliminary data.</text>
</comment>
<comment type="similarity">
    <text evidence="2">Belongs to the XPA family.</text>
</comment>
<evidence type="ECO:0000256" key="6">
    <source>
        <dbReference type="ARBA" id="ARBA00022833"/>
    </source>
</evidence>
<dbReference type="InterPro" id="IPR022656">
    <property type="entry name" value="XPA_C"/>
</dbReference>
<evidence type="ECO:0000313" key="13">
    <source>
        <dbReference type="EMBL" id="KZZ90604.1"/>
    </source>
</evidence>
<evidence type="ECO:0000256" key="10">
    <source>
        <dbReference type="ARBA" id="ARBA00072989"/>
    </source>
</evidence>
<accession>A0A167XXQ8</accession>
<keyword evidence="5" id="KW-0863">Zinc-finger</keyword>
<dbReference type="GO" id="GO:0000110">
    <property type="term" value="C:nucleotide-excision repair factor 1 complex"/>
    <property type="evidence" value="ECO:0007669"/>
    <property type="project" value="TreeGrafter"/>
</dbReference>
<dbReference type="GO" id="GO:0003684">
    <property type="term" value="F:damaged DNA binding"/>
    <property type="evidence" value="ECO:0007669"/>
    <property type="project" value="InterPro"/>
</dbReference>
<proteinExistence type="inferred from homology"/>
<evidence type="ECO:0000256" key="5">
    <source>
        <dbReference type="ARBA" id="ARBA00022771"/>
    </source>
</evidence>
<keyword evidence="3" id="KW-0479">Metal-binding</keyword>
<reference evidence="13 14" key="1">
    <citation type="journal article" date="2016" name="Genome Biol. Evol.">
        <title>Divergent and convergent evolution of fungal pathogenicity.</title>
        <authorList>
            <person name="Shang Y."/>
            <person name="Xiao G."/>
            <person name="Zheng P."/>
            <person name="Cen K."/>
            <person name="Zhan S."/>
            <person name="Wang C."/>
        </authorList>
    </citation>
    <scope>NUCLEOTIDE SEQUENCE [LARGE SCALE GENOMIC DNA]</scope>
    <source>
        <strain evidence="13 14">ARSEF 7405</strain>
    </source>
</reference>
<dbReference type="PANTHER" id="PTHR10142:SF0">
    <property type="entry name" value="DNA REPAIR PROTEIN COMPLEMENTING XP-A CELLS"/>
    <property type="match status" value="1"/>
</dbReference>
<name>A0A167XXQ8_9EURO</name>
<evidence type="ECO:0000256" key="4">
    <source>
        <dbReference type="ARBA" id="ARBA00022763"/>
    </source>
</evidence>
<keyword evidence="8" id="KW-0234">DNA repair</keyword>
<dbReference type="GO" id="GO:0008270">
    <property type="term" value="F:zinc ion binding"/>
    <property type="evidence" value="ECO:0007669"/>
    <property type="project" value="UniProtKB-KW"/>
</dbReference>
<evidence type="ECO:0000256" key="2">
    <source>
        <dbReference type="ARBA" id="ARBA00005548"/>
    </source>
</evidence>
<dbReference type="NCBIfam" id="TIGR00598">
    <property type="entry name" value="rad14"/>
    <property type="match status" value="1"/>
</dbReference>
<dbReference type="GO" id="GO:0006284">
    <property type="term" value="P:base-excision repair"/>
    <property type="evidence" value="ECO:0007669"/>
    <property type="project" value="TreeGrafter"/>
</dbReference>
<keyword evidence="7" id="KW-0238">DNA-binding</keyword>
<dbReference type="InterPro" id="IPR000465">
    <property type="entry name" value="XPA/RAD14"/>
</dbReference>
<evidence type="ECO:0000256" key="7">
    <source>
        <dbReference type="ARBA" id="ARBA00023125"/>
    </source>
</evidence>
<evidence type="ECO:0000256" key="8">
    <source>
        <dbReference type="ARBA" id="ARBA00023204"/>
    </source>
</evidence>
<dbReference type="EMBL" id="AZGZ01000016">
    <property type="protein sequence ID" value="KZZ90604.1"/>
    <property type="molecule type" value="Genomic_DNA"/>
</dbReference>
<protein>
    <recommendedName>
        <fullName evidence="10">DNA repair protein RAD14</fullName>
    </recommendedName>
</protein>
<keyword evidence="6" id="KW-0862">Zinc</keyword>
<dbReference type="GO" id="GO:1901255">
    <property type="term" value="P:nucleotide-excision repair involved in interstrand cross-link repair"/>
    <property type="evidence" value="ECO:0007669"/>
    <property type="project" value="EnsemblFungi"/>
</dbReference>
<keyword evidence="9" id="KW-0539">Nucleus</keyword>
<dbReference type="SUPFAM" id="SSF46955">
    <property type="entry name" value="Putative DNA-binding domain"/>
    <property type="match status" value="1"/>
</dbReference>
<dbReference type="PANTHER" id="PTHR10142">
    <property type="entry name" value="DNA REPAIR PROTEIN COMPLEMENTING XP-A CELLS"/>
    <property type="match status" value="1"/>
</dbReference>
<evidence type="ECO:0000259" key="12">
    <source>
        <dbReference type="Pfam" id="PF05181"/>
    </source>
</evidence>
<dbReference type="Gene3D" id="3.90.530.10">
    <property type="entry name" value="XPA C-terminal domain"/>
    <property type="match status" value="1"/>
</dbReference>
<dbReference type="Pfam" id="PF05181">
    <property type="entry name" value="XPA_C"/>
    <property type="match status" value="1"/>
</dbReference>
<dbReference type="OrthoDB" id="5368863at2759"/>
<evidence type="ECO:0000256" key="9">
    <source>
        <dbReference type="ARBA" id="ARBA00023242"/>
    </source>
</evidence>
<dbReference type="GO" id="GO:0070914">
    <property type="term" value="P:UV-damage excision repair"/>
    <property type="evidence" value="ECO:0007669"/>
    <property type="project" value="EnsemblFungi"/>
</dbReference>
<sequence length="339" mass="38564">MASSDDKSAPSGSITEQDVLPPGRKRAAAPDIPLNQRDARRPRTEGAGVGANGEITSRPLEEIKPARKFTKFVDYDFSKMTDTKGGFLTAEDDPYNKALHSKADGEKPANMTQKEWERLQLQQAMKANRSDPFEYGPAYLASAEAVKCQECKSTDVDWKWYDTFKVAVCNPCKDKYPDKYSLLTKTEAREDYLLTEPELKDEELLPHLERPNPHKSTWNNMMLFLRCQVEEYAFSPKKWGSPEALDEEFARREALKKKQKESKFKSRLQELKKRTLVESSRRARQRAREGGQSDAKFGDVIGSSGRHVHTWGRAVIDPETGMGLKKCVDCGMEIEEFEL</sequence>
<dbReference type="FunFam" id="3.90.530.10:FF:000003">
    <property type="entry name" value="Dna repair rad14 protein"/>
    <property type="match status" value="1"/>
</dbReference>
<dbReference type="InterPro" id="IPR009061">
    <property type="entry name" value="DNA-bd_dom_put_sf"/>
</dbReference>
<keyword evidence="14" id="KW-1185">Reference proteome</keyword>
<dbReference type="Proteomes" id="UP000242877">
    <property type="component" value="Unassembled WGS sequence"/>
</dbReference>